<dbReference type="PANTHER" id="PTHR23504">
    <property type="entry name" value="MAJOR FACILITATOR SUPERFAMILY DOMAIN-CONTAINING PROTEIN 10"/>
    <property type="match status" value="1"/>
</dbReference>
<dbReference type="Pfam" id="PF07690">
    <property type="entry name" value="MFS_1"/>
    <property type="match status" value="1"/>
</dbReference>
<dbReference type="SUPFAM" id="SSF103473">
    <property type="entry name" value="MFS general substrate transporter"/>
    <property type="match status" value="1"/>
</dbReference>
<protein>
    <submittedName>
        <fullName evidence="7">MFS general substrate transporter</fullName>
    </submittedName>
</protein>
<accession>A0A137NQQ5</accession>
<keyword evidence="3 6" id="KW-0812">Transmembrane</keyword>
<evidence type="ECO:0000256" key="4">
    <source>
        <dbReference type="ARBA" id="ARBA00022989"/>
    </source>
</evidence>
<feature type="transmembrane region" description="Helical" evidence="6">
    <location>
        <begin position="302"/>
        <end position="321"/>
    </location>
</feature>
<evidence type="ECO:0000256" key="6">
    <source>
        <dbReference type="SAM" id="Phobius"/>
    </source>
</evidence>
<feature type="transmembrane region" description="Helical" evidence="6">
    <location>
        <begin position="153"/>
        <end position="175"/>
    </location>
</feature>
<keyword evidence="4 6" id="KW-1133">Transmembrane helix</keyword>
<evidence type="ECO:0000313" key="8">
    <source>
        <dbReference type="Proteomes" id="UP000070444"/>
    </source>
</evidence>
<dbReference type="EMBL" id="KQ964985">
    <property type="protein sequence ID" value="KXN65096.1"/>
    <property type="molecule type" value="Genomic_DNA"/>
</dbReference>
<dbReference type="Gene3D" id="1.20.1250.20">
    <property type="entry name" value="MFS general substrate transporter like domains"/>
    <property type="match status" value="1"/>
</dbReference>
<comment type="subcellular location">
    <subcellularLocation>
        <location evidence="1">Membrane</location>
        <topology evidence="1">Multi-pass membrane protein</topology>
    </subcellularLocation>
</comment>
<name>A0A137NQQ5_CONC2</name>
<feature type="transmembrane region" description="Helical" evidence="6">
    <location>
        <begin position="33"/>
        <end position="57"/>
    </location>
</feature>
<evidence type="ECO:0000256" key="2">
    <source>
        <dbReference type="ARBA" id="ARBA00022448"/>
    </source>
</evidence>
<feature type="transmembrane region" description="Helical" evidence="6">
    <location>
        <begin position="195"/>
        <end position="219"/>
    </location>
</feature>
<evidence type="ECO:0000256" key="3">
    <source>
        <dbReference type="ARBA" id="ARBA00022692"/>
    </source>
</evidence>
<evidence type="ECO:0000256" key="5">
    <source>
        <dbReference type="ARBA" id="ARBA00023136"/>
    </source>
</evidence>
<dbReference type="Proteomes" id="UP000070444">
    <property type="component" value="Unassembled WGS sequence"/>
</dbReference>
<dbReference type="GO" id="GO:0016020">
    <property type="term" value="C:membrane"/>
    <property type="evidence" value="ECO:0007669"/>
    <property type="project" value="UniProtKB-SubCell"/>
</dbReference>
<dbReference type="PANTHER" id="PTHR23504:SF15">
    <property type="entry name" value="MAJOR FACILITATOR SUPERFAMILY (MFS) PROFILE DOMAIN-CONTAINING PROTEIN"/>
    <property type="match status" value="1"/>
</dbReference>
<organism evidence="7 8">
    <name type="scientific">Conidiobolus coronatus (strain ATCC 28846 / CBS 209.66 / NRRL 28638)</name>
    <name type="common">Delacroixia coronata</name>
    <dbReference type="NCBI Taxonomy" id="796925"/>
    <lineage>
        <taxon>Eukaryota</taxon>
        <taxon>Fungi</taxon>
        <taxon>Fungi incertae sedis</taxon>
        <taxon>Zoopagomycota</taxon>
        <taxon>Entomophthoromycotina</taxon>
        <taxon>Entomophthoromycetes</taxon>
        <taxon>Entomophthorales</taxon>
        <taxon>Ancylistaceae</taxon>
        <taxon>Conidiobolus</taxon>
    </lineage>
</organism>
<feature type="transmembrane region" description="Helical" evidence="6">
    <location>
        <begin position="96"/>
        <end position="113"/>
    </location>
</feature>
<feature type="transmembrane region" description="Helical" evidence="6">
    <location>
        <begin position="119"/>
        <end position="141"/>
    </location>
</feature>
<sequence length="421" mass="46424">MPEELTENTPLISNEEGVNQVRVAEEQNQQLKAIYLVHFLSTISTSIFTFNTFHFIIQEKVGFRTDFRVYHSFIIAKILLGLEWGYYSDKVGRKRVLNICLLGSALMMFLFGFCNSVLPAIFASFLLGAFNCVYSVIKTIFGESTNRSNRPLSFIVLIIITAIAFCIRKIISLALNSHVLIPPANPGLPSDQLKFPFLISCIIACGINIITFILSHLYLSETLGNSVNLEGNDSAVLLTNHSDSLSESELYTILGLNISKDSILILIGFPLITVISVGFCNISIHWFSNEVGKGGLNLKENQITICLVVSSITSLVTLILYSSIHKRLGSLKLYRNFFLPTAVVFIISSMITLVARTGNVPAVITLAIFAISALEIFSYLQNISLNLLLIESSELTGHLGSLFGVSCALENTFRLVAFLSP</sequence>
<keyword evidence="5 6" id="KW-0472">Membrane</keyword>
<dbReference type="InterPro" id="IPR011701">
    <property type="entry name" value="MFS"/>
</dbReference>
<dbReference type="InterPro" id="IPR036259">
    <property type="entry name" value="MFS_trans_sf"/>
</dbReference>
<feature type="transmembrane region" description="Helical" evidence="6">
    <location>
        <begin position="360"/>
        <end position="380"/>
    </location>
</feature>
<evidence type="ECO:0000313" key="7">
    <source>
        <dbReference type="EMBL" id="KXN65096.1"/>
    </source>
</evidence>
<dbReference type="OrthoDB" id="10262656at2759"/>
<feature type="transmembrane region" description="Helical" evidence="6">
    <location>
        <begin position="333"/>
        <end position="354"/>
    </location>
</feature>
<reference evidence="7 8" key="1">
    <citation type="journal article" date="2015" name="Genome Biol. Evol.">
        <title>Phylogenomic analyses indicate that early fungi evolved digesting cell walls of algal ancestors of land plants.</title>
        <authorList>
            <person name="Chang Y."/>
            <person name="Wang S."/>
            <person name="Sekimoto S."/>
            <person name="Aerts A.L."/>
            <person name="Choi C."/>
            <person name="Clum A."/>
            <person name="LaButti K.M."/>
            <person name="Lindquist E.A."/>
            <person name="Yee Ngan C."/>
            <person name="Ohm R.A."/>
            <person name="Salamov A.A."/>
            <person name="Grigoriev I.V."/>
            <person name="Spatafora J.W."/>
            <person name="Berbee M.L."/>
        </authorList>
    </citation>
    <scope>NUCLEOTIDE SEQUENCE [LARGE SCALE GENOMIC DNA]</scope>
    <source>
        <strain evidence="7 8">NRRL 28638</strain>
    </source>
</reference>
<proteinExistence type="predicted"/>
<feature type="transmembrane region" description="Helical" evidence="6">
    <location>
        <begin position="69"/>
        <end position="87"/>
    </location>
</feature>
<keyword evidence="8" id="KW-1185">Reference proteome</keyword>
<dbReference type="GO" id="GO:0022857">
    <property type="term" value="F:transmembrane transporter activity"/>
    <property type="evidence" value="ECO:0007669"/>
    <property type="project" value="InterPro"/>
</dbReference>
<feature type="transmembrane region" description="Helical" evidence="6">
    <location>
        <begin position="263"/>
        <end position="287"/>
    </location>
</feature>
<keyword evidence="2" id="KW-0813">Transport</keyword>
<gene>
    <name evidence="7" type="ORF">CONCODRAFT_13438</name>
</gene>
<dbReference type="AlphaFoldDB" id="A0A137NQQ5"/>
<evidence type="ECO:0000256" key="1">
    <source>
        <dbReference type="ARBA" id="ARBA00004141"/>
    </source>
</evidence>